<protein>
    <recommendedName>
        <fullName evidence="1">Flagellar hook-length control protein-like C-terminal domain-containing protein</fullName>
    </recommendedName>
</protein>
<gene>
    <name evidence="2" type="ORF">GR183_04665</name>
</gene>
<keyword evidence="3" id="KW-1185">Reference proteome</keyword>
<evidence type="ECO:0000313" key="3">
    <source>
        <dbReference type="Proteomes" id="UP000433101"/>
    </source>
</evidence>
<dbReference type="EMBL" id="WUMV01000002">
    <property type="protein sequence ID" value="MXN64186.1"/>
    <property type="molecule type" value="Genomic_DNA"/>
</dbReference>
<evidence type="ECO:0000259" key="1">
    <source>
        <dbReference type="Pfam" id="PF02120"/>
    </source>
</evidence>
<dbReference type="InterPro" id="IPR021136">
    <property type="entry name" value="Flagellar_hook_control-like_C"/>
</dbReference>
<comment type="caution">
    <text evidence="2">The sequence shown here is derived from an EMBL/GenBank/DDBJ whole genome shotgun (WGS) entry which is preliminary data.</text>
</comment>
<dbReference type="Proteomes" id="UP000433101">
    <property type="component" value="Unassembled WGS sequence"/>
</dbReference>
<dbReference type="Pfam" id="PF02120">
    <property type="entry name" value="Flg_hook"/>
    <property type="match status" value="1"/>
</dbReference>
<dbReference type="AlphaFoldDB" id="A0A7X3S6T9"/>
<proteinExistence type="predicted"/>
<reference evidence="2 3" key="1">
    <citation type="submission" date="2019-12" db="EMBL/GenBank/DDBJ databases">
        <authorList>
            <person name="Li M."/>
        </authorList>
    </citation>
    <scope>NUCLEOTIDE SEQUENCE [LARGE SCALE GENOMIC DNA]</scope>
    <source>
        <strain evidence="2 3">GBMRC 2046</strain>
    </source>
</reference>
<dbReference type="RefSeq" id="WP_160774437.1">
    <property type="nucleotide sequence ID" value="NZ_WUMV01000002.1"/>
</dbReference>
<name>A0A7X3S6T9_9HYPH</name>
<feature type="domain" description="Flagellar hook-length control protein-like C-terminal" evidence="1">
    <location>
        <begin position="322"/>
        <end position="398"/>
    </location>
</feature>
<evidence type="ECO:0000313" key="2">
    <source>
        <dbReference type="EMBL" id="MXN64186.1"/>
    </source>
</evidence>
<sequence>MVTRISSPFSVVPVSPSERVARLEIGDTFVARVARQLGQNTFRLSASGFQLDVESAELLATGSRVQVSVQRGSDGPRYQLQQLPAEEGAAQAAPGQGQATGTALTKTQIAQAAQADFARAAGQQVGLATLFASLSAIQQAGGAGLPANVQSTIAALLGLRLPGHRGLDGEDLKKAAERSGVFARKGSGAPAGLRAGLLLLRDTLSATGLKPRAPDAAIPDLPSVARHPRGQPKAATPYGIFQALNAGDSPGLIALLLGQTDGALSRLRLSSLASLGAMNDAESARGAAPLDVAFELPLAFGAETAILSMQIGRDEAEGETPEDTHPAWRLRFAVDLDDIGAVEAMVGLDHKRLFVTLWVERAYTLQHMRGDVQALREEIARMGLHVEDFRLVHGRPSDPPAPSGQLVDTLS</sequence>
<accession>A0A7X3S6T9</accession>
<organism evidence="2 3">
    <name type="scientific">Stappia sediminis</name>
    <dbReference type="NCBI Taxonomy" id="2692190"/>
    <lineage>
        <taxon>Bacteria</taxon>
        <taxon>Pseudomonadati</taxon>
        <taxon>Pseudomonadota</taxon>
        <taxon>Alphaproteobacteria</taxon>
        <taxon>Hyphomicrobiales</taxon>
        <taxon>Stappiaceae</taxon>
        <taxon>Stappia</taxon>
    </lineage>
</organism>